<organism evidence="1 2">
    <name type="scientific">Actinoallomurus vinaceus</name>
    <dbReference type="NCBI Taxonomy" id="1080074"/>
    <lineage>
        <taxon>Bacteria</taxon>
        <taxon>Bacillati</taxon>
        <taxon>Actinomycetota</taxon>
        <taxon>Actinomycetes</taxon>
        <taxon>Streptosporangiales</taxon>
        <taxon>Thermomonosporaceae</taxon>
        <taxon>Actinoallomurus</taxon>
    </lineage>
</organism>
<dbReference type="EMBL" id="BAABHK010000005">
    <property type="protein sequence ID" value="GAA4628216.1"/>
    <property type="molecule type" value="Genomic_DNA"/>
</dbReference>
<accession>A0ABP8UEG9</accession>
<name>A0ABP8UEG9_9ACTN</name>
<dbReference type="RefSeq" id="WP_345432765.1">
    <property type="nucleotide sequence ID" value="NZ_BAABHK010000005.1"/>
</dbReference>
<keyword evidence="2" id="KW-1185">Reference proteome</keyword>
<comment type="caution">
    <text evidence="1">The sequence shown here is derived from an EMBL/GenBank/DDBJ whole genome shotgun (WGS) entry which is preliminary data.</text>
</comment>
<reference evidence="2" key="1">
    <citation type="journal article" date="2019" name="Int. J. Syst. Evol. Microbiol.">
        <title>The Global Catalogue of Microorganisms (GCM) 10K type strain sequencing project: providing services to taxonomists for standard genome sequencing and annotation.</title>
        <authorList>
            <consortium name="The Broad Institute Genomics Platform"/>
            <consortium name="The Broad Institute Genome Sequencing Center for Infectious Disease"/>
            <person name="Wu L."/>
            <person name="Ma J."/>
        </authorList>
    </citation>
    <scope>NUCLEOTIDE SEQUENCE [LARGE SCALE GENOMIC DNA]</scope>
    <source>
        <strain evidence="2">JCM 17939</strain>
    </source>
</reference>
<sequence>MRTAPDVGYNGALGAGVGTDFGFVGSGSGGEVPAFTGMVPDRPGETAPVHVY</sequence>
<protein>
    <submittedName>
        <fullName evidence="1">Uncharacterized protein</fullName>
    </submittedName>
</protein>
<evidence type="ECO:0000313" key="1">
    <source>
        <dbReference type="EMBL" id="GAA4628216.1"/>
    </source>
</evidence>
<evidence type="ECO:0000313" key="2">
    <source>
        <dbReference type="Proteomes" id="UP001501442"/>
    </source>
</evidence>
<proteinExistence type="predicted"/>
<gene>
    <name evidence="1" type="ORF">GCM10023196_043680</name>
</gene>
<dbReference type="Proteomes" id="UP001501442">
    <property type="component" value="Unassembled WGS sequence"/>
</dbReference>